<proteinExistence type="predicted"/>
<keyword evidence="7" id="KW-0067">ATP-binding</keyword>
<organism evidence="11 12">
    <name type="scientific">Kitasatospora griseola</name>
    <name type="common">Streptomyces griseolosporeus</name>
    <dbReference type="NCBI Taxonomy" id="2064"/>
    <lineage>
        <taxon>Bacteria</taxon>
        <taxon>Bacillati</taxon>
        <taxon>Actinomycetota</taxon>
        <taxon>Actinomycetes</taxon>
        <taxon>Kitasatosporales</taxon>
        <taxon>Streptomycetaceae</taxon>
        <taxon>Kitasatospora</taxon>
    </lineage>
</organism>
<evidence type="ECO:0000256" key="4">
    <source>
        <dbReference type="ARBA" id="ARBA00022727"/>
    </source>
</evidence>
<comment type="caution">
    <text evidence="11">The sequence shown here is derived from an EMBL/GenBank/DDBJ whole genome shotgun (WGS) entry which is preliminary data.</text>
</comment>
<dbReference type="Pfam" id="PF13793">
    <property type="entry name" value="Pribosyltran_N"/>
    <property type="match status" value="1"/>
</dbReference>
<feature type="domain" description="Ribose-phosphate pyrophosphokinase N-terminal" evidence="10">
    <location>
        <begin position="5"/>
        <end position="119"/>
    </location>
</feature>
<dbReference type="SUPFAM" id="SSF53271">
    <property type="entry name" value="PRTase-like"/>
    <property type="match status" value="2"/>
</dbReference>
<dbReference type="SMART" id="SM01400">
    <property type="entry name" value="Pribosyltran_N"/>
    <property type="match status" value="1"/>
</dbReference>
<dbReference type="RefSeq" id="WP_043910346.1">
    <property type="nucleotide sequence ID" value="NZ_JXZB01000002.1"/>
</dbReference>
<dbReference type="PANTHER" id="PTHR10210">
    <property type="entry name" value="RIBOSE-PHOSPHATE DIPHOSPHOKINASE FAMILY MEMBER"/>
    <property type="match status" value="1"/>
</dbReference>
<accession>A0A0D0Q135</accession>
<evidence type="ECO:0000313" key="12">
    <source>
        <dbReference type="Proteomes" id="UP000032066"/>
    </source>
</evidence>
<sequence>MTNPRILSGTAHPALGDAVSEALGTEPVECEVERFPDGELRPAVGHVRGEDVYVVQPTGPGVNEHLVELLLLLDACRRAGARRITAVVPYFGYARQDRRTRSGQSVGARVALDALTAAGADRLVVIDPHTPALEAMSSVPVETLSAVPLLADTLTGHAPETAVVVSPDLGAVKLAEHYGALLGRPVAVVRKTRLSGSDVQAEELIGDVTGRPAMIVDDMISTGGTVEAAVQVLLAHGAAPDITVATTHPLFVDRAPDRLARLPINLLLVADTVPPAHVRTLPYRVRTVAPLIAEAVALLHGGEPLDTLLMRG</sequence>
<evidence type="ECO:0000256" key="1">
    <source>
        <dbReference type="ARBA" id="ARBA00013247"/>
    </source>
</evidence>
<dbReference type="InterPro" id="IPR029099">
    <property type="entry name" value="Pribosyltran_N"/>
</dbReference>
<dbReference type="InterPro" id="IPR005946">
    <property type="entry name" value="Rib-P_diPkinase"/>
</dbReference>
<dbReference type="GO" id="GO:0006015">
    <property type="term" value="P:5-phosphoribose 1-diphosphate biosynthetic process"/>
    <property type="evidence" value="ECO:0007669"/>
    <property type="project" value="TreeGrafter"/>
</dbReference>
<dbReference type="GO" id="GO:0004749">
    <property type="term" value="F:ribose phosphate diphosphokinase activity"/>
    <property type="evidence" value="ECO:0007669"/>
    <property type="project" value="UniProtKB-EC"/>
</dbReference>
<dbReference type="CDD" id="cd06223">
    <property type="entry name" value="PRTases_typeI"/>
    <property type="match status" value="1"/>
</dbReference>
<dbReference type="InterPro" id="IPR000836">
    <property type="entry name" value="PRTase_dom"/>
</dbReference>
<dbReference type="FunFam" id="3.40.50.2020:FF:000007">
    <property type="entry name" value="Ribose-phosphate pyrophosphokinase"/>
    <property type="match status" value="1"/>
</dbReference>
<dbReference type="PANTHER" id="PTHR10210:SF32">
    <property type="entry name" value="RIBOSE-PHOSPHATE PYROPHOSPHOKINASE 2"/>
    <property type="match status" value="1"/>
</dbReference>
<evidence type="ECO:0000256" key="8">
    <source>
        <dbReference type="ARBA" id="ARBA00022842"/>
    </source>
</evidence>
<evidence type="ECO:0000256" key="3">
    <source>
        <dbReference type="ARBA" id="ARBA00022723"/>
    </source>
</evidence>
<evidence type="ECO:0000256" key="7">
    <source>
        <dbReference type="ARBA" id="ARBA00022840"/>
    </source>
</evidence>
<comment type="catalytic activity">
    <reaction evidence="9">
        <text>D-ribose 5-phosphate + ATP = 5-phospho-alpha-D-ribose 1-diphosphate + AMP + H(+)</text>
        <dbReference type="Rhea" id="RHEA:15609"/>
        <dbReference type="ChEBI" id="CHEBI:15378"/>
        <dbReference type="ChEBI" id="CHEBI:30616"/>
        <dbReference type="ChEBI" id="CHEBI:58017"/>
        <dbReference type="ChEBI" id="CHEBI:78346"/>
        <dbReference type="ChEBI" id="CHEBI:456215"/>
        <dbReference type="EC" id="2.7.6.1"/>
    </reaction>
</comment>
<dbReference type="GO" id="GO:0005524">
    <property type="term" value="F:ATP binding"/>
    <property type="evidence" value="ECO:0007669"/>
    <property type="project" value="UniProtKB-KW"/>
</dbReference>
<keyword evidence="12" id="KW-1185">Reference proteome</keyword>
<dbReference type="GO" id="GO:0006164">
    <property type="term" value="P:purine nucleotide biosynthetic process"/>
    <property type="evidence" value="ECO:0007669"/>
    <property type="project" value="TreeGrafter"/>
</dbReference>
<evidence type="ECO:0000256" key="6">
    <source>
        <dbReference type="ARBA" id="ARBA00022777"/>
    </source>
</evidence>
<dbReference type="AlphaFoldDB" id="A0A0D0Q135"/>
<dbReference type="GO" id="GO:0016301">
    <property type="term" value="F:kinase activity"/>
    <property type="evidence" value="ECO:0007669"/>
    <property type="project" value="UniProtKB-KW"/>
</dbReference>
<keyword evidence="3" id="KW-0479">Metal-binding</keyword>
<keyword evidence="4" id="KW-0545">Nucleotide biosynthesis</keyword>
<dbReference type="InterPro" id="IPR029057">
    <property type="entry name" value="PRTase-like"/>
</dbReference>
<dbReference type="GO" id="GO:0002189">
    <property type="term" value="C:ribose phosphate diphosphokinase complex"/>
    <property type="evidence" value="ECO:0007669"/>
    <property type="project" value="TreeGrafter"/>
</dbReference>
<dbReference type="Proteomes" id="UP000032066">
    <property type="component" value="Unassembled WGS sequence"/>
</dbReference>
<gene>
    <name evidence="11" type="ORF">TR51_10495</name>
</gene>
<protein>
    <recommendedName>
        <fullName evidence="1">ribose-phosphate diphosphokinase</fullName>
        <ecNumber evidence="1">2.7.6.1</ecNumber>
    </recommendedName>
</protein>
<dbReference type="GO" id="GO:0000287">
    <property type="term" value="F:magnesium ion binding"/>
    <property type="evidence" value="ECO:0007669"/>
    <property type="project" value="InterPro"/>
</dbReference>
<dbReference type="Gene3D" id="3.40.50.2020">
    <property type="match status" value="2"/>
</dbReference>
<evidence type="ECO:0000256" key="5">
    <source>
        <dbReference type="ARBA" id="ARBA00022741"/>
    </source>
</evidence>
<keyword evidence="2" id="KW-0808">Transferase</keyword>
<dbReference type="OrthoDB" id="9777067at2"/>
<name>A0A0D0Q135_KITGR</name>
<dbReference type="EMBL" id="JXZB01000002">
    <property type="protein sequence ID" value="KIQ64648.1"/>
    <property type="molecule type" value="Genomic_DNA"/>
</dbReference>
<dbReference type="STRING" id="2064.TR51_10495"/>
<dbReference type="PATRIC" id="fig|2064.6.peg.2239"/>
<dbReference type="NCBIfam" id="TIGR01251">
    <property type="entry name" value="ribP_PPkin"/>
    <property type="match status" value="1"/>
</dbReference>
<reference evidence="11 12" key="1">
    <citation type="submission" date="2015-02" db="EMBL/GenBank/DDBJ databases">
        <title>Draft genome sequence of Kitasatospora griseola MF730-N6, a bafilomycin, terpentecin and satosporin producer.</title>
        <authorList>
            <person name="Arens J.C."/>
            <person name="Haltli B."/>
            <person name="Kerr R.G."/>
        </authorList>
    </citation>
    <scope>NUCLEOTIDE SEQUENCE [LARGE SCALE GENOMIC DNA]</scope>
    <source>
        <strain evidence="11 12">MF730-N6</strain>
    </source>
</reference>
<evidence type="ECO:0000313" key="11">
    <source>
        <dbReference type="EMBL" id="KIQ64648.1"/>
    </source>
</evidence>
<dbReference type="EC" id="2.7.6.1" evidence="1"/>
<evidence type="ECO:0000256" key="2">
    <source>
        <dbReference type="ARBA" id="ARBA00022679"/>
    </source>
</evidence>
<keyword evidence="6 11" id="KW-0418">Kinase</keyword>
<keyword evidence="5" id="KW-0547">Nucleotide-binding</keyword>
<evidence type="ECO:0000259" key="10">
    <source>
        <dbReference type="Pfam" id="PF13793"/>
    </source>
</evidence>
<dbReference type="GO" id="GO:0005737">
    <property type="term" value="C:cytoplasm"/>
    <property type="evidence" value="ECO:0007669"/>
    <property type="project" value="TreeGrafter"/>
</dbReference>
<dbReference type="Pfam" id="PF14572">
    <property type="entry name" value="Pribosyl_synth"/>
    <property type="match status" value="1"/>
</dbReference>
<keyword evidence="8" id="KW-0460">Magnesium</keyword>
<evidence type="ECO:0000256" key="9">
    <source>
        <dbReference type="ARBA" id="ARBA00049535"/>
    </source>
</evidence>